<evidence type="ECO:0000256" key="1">
    <source>
        <dbReference type="ARBA" id="ARBA00023015"/>
    </source>
</evidence>
<evidence type="ECO:0000256" key="3">
    <source>
        <dbReference type="ARBA" id="ARBA00023163"/>
    </source>
</evidence>
<dbReference type="Gene3D" id="1.10.10.60">
    <property type="entry name" value="Homeodomain-like"/>
    <property type="match status" value="2"/>
</dbReference>
<dbReference type="Pfam" id="PF12833">
    <property type="entry name" value="HTH_18"/>
    <property type="match status" value="1"/>
</dbReference>
<keyword evidence="4" id="KW-0472">Membrane</keyword>
<evidence type="ECO:0000256" key="2">
    <source>
        <dbReference type="ARBA" id="ARBA00023125"/>
    </source>
</evidence>
<keyword evidence="7" id="KW-1185">Reference proteome</keyword>
<dbReference type="GO" id="GO:0003700">
    <property type="term" value="F:DNA-binding transcription factor activity"/>
    <property type="evidence" value="ECO:0007669"/>
    <property type="project" value="InterPro"/>
</dbReference>
<dbReference type="InterPro" id="IPR018060">
    <property type="entry name" value="HTH_AraC"/>
</dbReference>
<dbReference type="SMART" id="SM00342">
    <property type="entry name" value="HTH_ARAC"/>
    <property type="match status" value="1"/>
</dbReference>
<protein>
    <submittedName>
        <fullName evidence="6">Helix-turn-helix transcriptional regulator</fullName>
    </submittedName>
</protein>
<accession>A0A5R9GBF1</accession>
<keyword evidence="4" id="KW-0812">Transmembrane</keyword>
<evidence type="ECO:0000313" key="7">
    <source>
        <dbReference type="Proteomes" id="UP000309676"/>
    </source>
</evidence>
<feature type="domain" description="HTH araC/xylS-type" evidence="5">
    <location>
        <begin position="636"/>
        <end position="734"/>
    </location>
</feature>
<gene>
    <name evidence="6" type="ORF">FE782_22155</name>
</gene>
<dbReference type="SUPFAM" id="SSF46689">
    <property type="entry name" value="Homeodomain-like"/>
    <property type="match status" value="2"/>
</dbReference>
<dbReference type="PROSITE" id="PS01124">
    <property type="entry name" value="HTH_ARAC_FAMILY_2"/>
    <property type="match status" value="1"/>
</dbReference>
<dbReference type="PANTHER" id="PTHR43280:SF28">
    <property type="entry name" value="HTH-TYPE TRANSCRIPTIONAL ACTIVATOR RHAS"/>
    <property type="match status" value="1"/>
</dbReference>
<feature type="transmembrane region" description="Helical" evidence="4">
    <location>
        <begin position="296"/>
        <end position="318"/>
    </location>
</feature>
<dbReference type="InterPro" id="IPR020449">
    <property type="entry name" value="Tscrpt_reg_AraC-type_HTH"/>
</dbReference>
<comment type="caution">
    <text evidence="6">The sequence shown here is derived from an EMBL/GenBank/DDBJ whole genome shotgun (WGS) entry which is preliminary data.</text>
</comment>
<dbReference type="Proteomes" id="UP000309676">
    <property type="component" value="Unassembled WGS sequence"/>
</dbReference>
<name>A0A5R9GBF1_9BACL</name>
<dbReference type="GO" id="GO:0043565">
    <property type="term" value="F:sequence-specific DNA binding"/>
    <property type="evidence" value="ECO:0007669"/>
    <property type="project" value="InterPro"/>
</dbReference>
<dbReference type="AlphaFoldDB" id="A0A5R9GBF1"/>
<keyword evidence="4" id="KW-1133">Transmembrane helix</keyword>
<dbReference type="RefSeq" id="WP_138196527.1">
    <property type="nucleotide sequence ID" value="NZ_VCIW01000017.1"/>
</dbReference>
<organism evidence="6 7">
    <name type="scientific">Paenibacillus antri</name>
    <dbReference type="NCBI Taxonomy" id="2582848"/>
    <lineage>
        <taxon>Bacteria</taxon>
        <taxon>Bacillati</taxon>
        <taxon>Bacillota</taxon>
        <taxon>Bacilli</taxon>
        <taxon>Bacillales</taxon>
        <taxon>Paenibacillaceae</taxon>
        <taxon>Paenibacillus</taxon>
    </lineage>
</organism>
<dbReference type="PRINTS" id="PR00032">
    <property type="entry name" value="HTHARAC"/>
</dbReference>
<dbReference type="PANTHER" id="PTHR43280">
    <property type="entry name" value="ARAC-FAMILY TRANSCRIPTIONAL REGULATOR"/>
    <property type="match status" value="1"/>
</dbReference>
<reference evidence="6 7" key="1">
    <citation type="submission" date="2019-05" db="EMBL/GenBank/DDBJ databases">
        <authorList>
            <person name="Narsing Rao M.P."/>
            <person name="Li W.J."/>
        </authorList>
    </citation>
    <scope>NUCLEOTIDE SEQUENCE [LARGE SCALE GENOMIC DNA]</scope>
    <source>
        <strain evidence="6 7">SYSU_K30003</strain>
    </source>
</reference>
<keyword evidence="2" id="KW-0238">DNA-binding</keyword>
<keyword evidence="3" id="KW-0804">Transcription</keyword>
<evidence type="ECO:0000313" key="6">
    <source>
        <dbReference type="EMBL" id="TLS50043.1"/>
    </source>
</evidence>
<evidence type="ECO:0000256" key="4">
    <source>
        <dbReference type="SAM" id="Phobius"/>
    </source>
</evidence>
<dbReference type="InterPro" id="IPR009057">
    <property type="entry name" value="Homeodomain-like_sf"/>
</dbReference>
<dbReference type="EMBL" id="VCIW01000017">
    <property type="protein sequence ID" value="TLS50043.1"/>
    <property type="molecule type" value="Genomic_DNA"/>
</dbReference>
<evidence type="ECO:0000259" key="5">
    <source>
        <dbReference type="PROSITE" id="PS01124"/>
    </source>
</evidence>
<sequence length="746" mass="86592">MPKLRRLRQIRMRSNSLFLRLVAGFLCIILLLVCLTSYALSVSKSNVRHEIVKYNTLMLRNTMENYENHFEIITKQMYFFYFSDNVQRLQSDPRYTFFPKVISDILTWVGNPNLYINNIVFYAQNSELGRFAVEKGTSSSNDTMFKAFMASERYPLEFWEQQFNESYTQRMFPADTFYSNIFEGRKETLGNYIPMVFKRADNHDFYMVVFLDAAKMYNAFHQASNDDLVIYDGRGQVIYNRAANEEYPALEELASRNSAFIQDDKYHFYMKDPSSGLTYLHRLPAAQLASQTQLNFTVVVVVIAVIALSVVMSLFLAARINNPFRKLIDSIRGPGEGEQYRSSIREFDIIGSQLRDKNRLMKQWAFLNHLKDIRDSEYDRAKLEFIDKPYVFVLFHVIEKNNAAWPEGTFQSWLYYMKVFIEDKLNRSFPDALTFQTEYNQILSMVFIEDGDELHALLRDMKAVFDQDRDSGTITIAVTSTYDSSDQMNAAYREVRERIEERLLVDETQIVSAAPTGPVELAFTQEQDVQFRANIREGNEEAASNIVRNFFSEWRSPAATAATWHRFAERVEERIRLAALERIGLPRLDEILANSADKISRCVTVAELERQLLEWVTLTAHAVQEKKAEPKDAVTSFVIDYVQNHMAEEIYLDALAEKLNLSSGYLSSYFKEKTGTNIVEYVNETRIRKAAELLLDTRMKVQEVAEAVGYRNITSFNRMFKKYTGLRPSDYRKGDHDRPDGETTSG</sequence>
<keyword evidence="1" id="KW-0805">Transcription regulation</keyword>
<dbReference type="OrthoDB" id="2647723at2"/>
<proteinExistence type="predicted"/>